<accession>A0A8J7YLX8</accession>
<dbReference type="AlphaFoldDB" id="A0A8J7YLX8"/>
<keyword evidence="4" id="KW-1185">Reference proteome</keyword>
<evidence type="ECO:0000256" key="1">
    <source>
        <dbReference type="SAM" id="MobiDB-lite"/>
    </source>
</evidence>
<proteinExistence type="predicted"/>
<sequence length="250" mass="27466">MTTIEQLEQRVAAVENTVTNGDVEFEEISEITQLIEDVAEMSEQLEALESRLVAVEGATESLEGYVGNVRSVNQETEDRADAAIAAVDRLEKKIETFERQVSVEAFEALTERVERLEQDQQQLAQKRTQESETPSEFVFGTPTENGDGDSDQPAAGRPTTTEPSNGAEPIDPAANDHDRHENSQSAERLPPQQQRMNETYGSGSPASNAQSDAQGNAQSDAQSDEDEADDDGTFGNLLSFDNEMPEWLKK</sequence>
<dbReference type="EMBL" id="RKLQ01000003">
    <property type="protein sequence ID" value="MBX0305209.1"/>
    <property type="molecule type" value="Genomic_DNA"/>
</dbReference>
<dbReference type="Proteomes" id="UP000783863">
    <property type="component" value="Unassembled WGS sequence"/>
</dbReference>
<evidence type="ECO:0000313" key="4">
    <source>
        <dbReference type="Proteomes" id="UP000783863"/>
    </source>
</evidence>
<protein>
    <recommendedName>
        <fullName evidence="2">DUF7310 domain-containing protein</fullName>
    </recommendedName>
</protein>
<reference evidence="3" key="1">
    <citation type="submission" date="2021-06" db="EMBL/GenBank/DDBJ databases">
        <title>Halomicroarcula sp. F24A a new haloarchaeum isolated from saline soil.</title>
        <authorList>
            <person name="Duran-Viseras A."/>
            <person name="Sanchez-Porro C."/>
            <person name="Ventosa A."/>
        </authorList>
    </citation>
    <scope>NUCLEOTIDE SEQUENCE</scope>
    <source>
        <strain evidence="3">F24A</strain>
    </source>
</reference>
<organism evidence="3 4">
    <name type="scientific">Haloarcula salinisoli</name>
    <dbReference type="NCBI Taxonomy" id="2487746"/>
    <lineage>
        <taxon>Archaea</taxon>
        <taxon>Methanobacteriati</taxon>
        <taxon>Methanobacteriota</taxon>
        <taxon>Stenosarchaea group</taxon>
        <taxon>Halobacteria</taxon>
        <taxon>Halobacteriales</taxon>
        <taxon>Haloarculaceae</taxon>
        <taxon>Haloarcula</taxon>
    </lineage>
</organism>
<dbReference type="InterPro" id="IPR055734">
    <property type="entry name" value="DUF7310"/>
</dbReference>
<feature type="compositionally biased region" description="Acidic residues" evidence="1">
    <location>
        <begin position="222"/>
        <end position="232"/>
    </location>
</feature>
<feature type="domain" description="DUF7310" evidence="2">
    <location>
        <begin position="7"/>
        <end position="89"/>
    </location>
</feature>
<feature type="compositionally biased region" description="Polar residues" evidence="1">
    <location>
        <begin position="183"/>
        <end position="217"/>
    </location>
</feature>
<gene>
    <name evidence="3" type="ORF">EGD98_16210</name>
</gene>
<dbReference type="RefSeq" id="WP_220589453.1">
    <property type="nucleotide sequence ID" value="NZ_RKLQ01000003.1"/>
</dbReference>
<name>A0A8J7YLX8_9EURY</name>
<evidence type="ECO:0000259" key="2">
    <source>
        <dbReference type="Pfam" id="PF23991"/>
    </source>
</evidence>
<comment type="caution">
    <text evidence="3">The sequence shown here is derived from an EMBL/GenBank/DDBJ whole genome shotgun (WGS) entry which is preliminary data.</text>
</comment>
<feature type="compositionally biased region" description="Polar residues" evidence="1">
    <location>
        <begin position="120"/>
        <end position="134"/>
    </location>
</feature>
<evidence type="ECO:0000313" key="3">
    <source>
        <dbReference type="EMBL" id="MBX0305209.1"/>
    </source>
</evidence>
<feature type="region of interest" description="Disordered" evidence="1">
    <location>
        <begin position="120"/>
        <end position="250"/>
    </location>
</feature>
<dbReference type="Pfam" id="PF23991">
    <property type="entry name" value="DUF7310"/>
    <property type="match status" value="1"/>
</dbReference>